<feature type="compositionally biased region" description="Basic and acidic residues" evidence="10">
    <location>
        <begin position="71"/>
        <end position="82"/>
    </location>
</feature>
<evidence type="ECO:0000256" key="4">
    <source>
        <dbReference type="ARBA" id="ARBA00022737"/>
    </source>
</evidence>
<name>A0A498NYZ6_LABRO</name>
<evidence type="ECO:0000256" key="9">
    <source>
        <dbReference type="ARBA" id="ARBA00023180"/>
    </source>
</evidence>
<sequence>MDHANNAMVQPQFINQVQHASVDLSGHNLVNTHQASVVPSAATIVIVVCVSFLVFMIILGVFRIRAAHQRTMRDQENGKENEMDWDDSALTITVNPMETYEDQHSSEEEGDEEEEESEDGEEEDDITSAESDSSEDEGGEQEDQQGSSRQQQLEWDDSTY</sequence>
<evidence type="ECO:0000256" key="10">
    <source>
        <dbReference type="SAM" id="MobiDB-lite"/>
    </source>
</evidence>
<dbReference type="EMBL" id="QBIY01006816">
    <property type="protein sequence ID" value="RXN36889.1"/>
    <property type="molecule type" value="Genomic_DNA"/>
</dbReference>
<dbReference type="PANTHER" id="PTHR14139">
    <property type="entry name" value="CALSYNTENIN"/>
    <property type="match status" value="1"/>
</dbReference>
<organism evidence="13 14">
    <name type="scientific">Labeo rohita</name>
    <name type="common">Indian major carp</name>
    <name type="synonym">Cyprinus rohita</name>
    <dbReference type="NCBI Taxonomy" id="84645"/>
    <lineage>
        <taxon>Eukaryota</taxon>
        <taxon>Metazoa</taxon>
        <taxon>Chordata</taxon>
        <taxon>Craniata</taxon>
        <taxon>Vertebrata</taxon>
        <taxon>Euteleostomi</taxon>
        <taxon>Actinopterygii</taxon>
        <taxon>Neopterygii</taxon>
        <taxon>Teleostei</taxon>
        <taxon>Ostariophysi</taxon>
        <taxon>Cypriniformes</taxon>
        <taxon>Cyprinidae</taxon>
        <taxon>Labeoninae</taxon>
        <taxon>Labeonini</taxon>
        <taxon>Labeo</taxon>
    </lineage>
</organism>
<evidence type="ECO:0000256" key="2">
    <source>
        <dbReference type="ARBA" id="ARBA00022692"/>
    </source>
</evidence>
<proteinExistence type="predicted"/>
<evidence type="ECO:0000256" key="5">
    <source>
        <dbReference type="ARBA" id="ARBA00022837"/>
    </source>
</evidence>
<keyword evidence="8 11" id="KW-0472">Membrane</keyword>
<evidence type="ECO:0000256" key="8">
    <source>
        <dbReference type="ARBA" id="ARBA00023136"/>
    </source>
</evidence>
<evidence type="ECO:0000259" key="12">
    <source>
        <dbReference type="Pfam" id="PF19699"/>
    </source>
</evidence>
<evidence type="ECO:0000256" key="3">
    <source>
        <dbReference type="ARBA" id="ARBA00022729"/>
    </source>
</evidence>
<dbReference type="STRING" id="84645.A0A498NYZ6"/>
<feature type="transmembrane region" description="Helical" evidence="11">
    <location>
        <begin position="41"/>
        <end position="62"/>
    </location>
</feature>
<dbReference type="PANTHER" id="PTHR14139:SF4">
    <property type="entry name" value="CALSYNTENIN-1"/>
    <property type="match status" value="1"/>
</dbReference>
<accession>A0A498NYZ6</accession>
<evidence type="ECO:0000256" key="1">
    <source>
        <dbReference type="ARBA" id="ARBA00004479"/>
    </source>
</evidence>
<dbReference type="GO" id="GO:0050806">
    <property type="term" value="P:positive regulation of synaptic transmission"/>
    <property type="evidence" value="ECO:0007669"/>
    <property type="project" value="TreeGrafter"/>
</dbReference>
<evidence type="ECO:0000256" key="11">
    <source>
        <dbReference type="SAM" id="Phobius"/>
    </source>
</evidence>
<feature type="compositionally biased region" description="Acidic residues" evidence="10">
    <location>
        <begin position="108"/>
        <end position="143"/>
    </location>
</feature>
<feature type="region of interest" description="Disordered" evidence="10">
    <location>
        <begin position="71"/>
        <end position="160"/>
    </location>
</feature>
<feature type="domain" description="Calsyntenin C-terminal" evidence="12">
    <location>
        <begin position="2"/>
        <end position="101"/>
    </location>
</feature>
<dbReference type="AlphaFoldDB" id="A0A498NYZ6"/>
<keyword evidence="6" id="KW-0130">Cell adhesion</keyword>
<keyword evidence="14" id="KW-1185">Reference proteome</keyword>
<dbReference type="GO" id="GO:0045211">
    <property type="term" value="C:postsynaptic membrane"/>
    <property type="evidence" value="ECO:0007669"/>
    <property type="project" value="TreeGrafter"/>
</dbReference>
<keyword evidence="7 11" id="KW-1133">Transmembrane helix</keyword>
<reference evidence="13 14" key="1">
    <citation type="submission" date="2018-03" db="EMBL/GenBank/DDBJ databases">
        <title>Draft genome sequence of Rohu Carp (Labeo rohita).</title>
        <authorList>
            <person name="Das P."/>
            <person name="Kushwaha B."/>
            <person name="Joshi C.G."/>
            <person name="Kumar D."/>
            <person name="Nagpure N.S."/>
            <person name="Sahoo L."/>
            <person name="Das S.P."/>
            <person name="Bit A."/>
            <person name="Patnaik S."/>
            <person name="Meher P.K."/>
            <person name="Jayasankar P."/>
            <person name="Koringa P.G."/>
            <person name="Patel N.V."/>
            <person name="Hinsu A.T."/>
            <person name="Kumar R."/>
            <person name="Pandey M."/>
            <person name="Agarwal S."/>
            <person name="Srivastava S."/>
            <person name="Singh M."/>
            <person name="Iquebal M.A."/>
            <person name="Jaiswal S."/>
            <person name="Angadi U.B."/>
            <person name="Kumar N."/>
            <person name="Raza M."/>
            <person name="Shah T.M."/>
            <person name="Rai A."/>
            <person name="Jena J.K."/>
        </authorList>
    </citation>
    <scope>NUCLEOTIDE SEQUENCE [LARGE SCALE GENOMIC DNA]</scope>
    <source>
        <strain evidence="13">DASCIFA01</strain>
        <tissue evidence="13">Testis</tissue>
    </source>
</reference>
<gene>
    <name evidence="13" type="ORF">ROHU_002549</name>
</gene>
<dbReference type="GO" id="GO:0051965">
    <property type="term" value="P:positive regulation of synapse assembly"/>
    <property type="evidence" value="ECO:0007669"/>
    <property type="project" value="TreeGrafter"/>
</dbReference>
<evidence type="ECO:0000256" key="7">
    <source>
        <dbReference type="ARBA" id="ARBA00022989"/>
    </source>
</evidence>
<evidence type="ECO:0000256" key="6">
    <source>
        <dbReference type="ARBA" id="ARBA00022889"/>
    </source>
</evidence>
<dbReference type="InterPro" id="IPR045588">
    <property type="entry name" value="CLSTN_C"/>
</dbReference>
<keyword evidence="5" id="KW-0106">Calcium</keyword>
<dbReference type="Pfam" id="PF19699">
    <property type="entry name" value="CLSTN_C"/>
    <property type="match status" value="1"/>
</dbReference>
<comment type="subcellular location">
    <subcellularLocation>
        <location evidence="1">Membrane</location>
        <topology evidence="1">Single-pass type I membrane protein</topology>
    </subcellularLocation>
</comment>
<evidence type="ECO:0000313" key="13">
    <source>
        <dbReference type="EMBL" id="RXN36889.1"/>
    </source>
</evidence>
<keyword evidence="9" id="KW-0325">Glycoprotein</keyword>
<evidence type="ECO:0000313" key="14">
    <source>
        <dbReference type="Proteomes" id="UP000290572"/>
    </source>
</evidence>
<feature type="compositionally biased region" description="Low complexity" evidence="10">
    <location>
        <begin position="144"/>
        <end position="153"/>
    </location>
</feature>
<dbReference type="GO" id="GO:0007155">
    <property type="term" value="P:cell adhesion"/>
    <property type="evidence" value="ECO:0007669"/>
    <property type="project" value="UniProtKB-KW"/>
</dbReference>
<comment type="caution">
    <text evidence="13">The sequence shown here is derived from an EMBL/GenBank/DDBJ whole genome shotgun (WGS) entry which is preliminary data.</text>
</comment>
<dbReference type="GO" id="GO:0009986">
    <property type="term" value="C:cell surface"/>
    <property type="evidence" value="ECO:0007669"/>
    <property type="project" value="TreeGrafter"/>
</dbReference>
<keyword evidence="4" id="KW-0677">Repeat</keyword>
<dbReference type="Proteomes" id="UP000290572">
    <property type="component" value="Unassembled WGS sequence"/>
</dbReference>
<keyword evidence="2 11" id="KW-0812">Transmembrane</keyword>
<keyword evidence="3" id="KW-0732">Signal</keyword>
<protein>
    <submittedName>
        <fullName evidence="13">Calsyntenin-1 isoform X3</fullName>
    </submittedName>
</protein>